<sequence>MKIAVIGDTHIPKRAKKLPEQLKRGLESVDLILHTGDWQTLDVYKELVQFAPVDGVAGNVDGDELIKKFGERKLLQFQHVTIGLTHGNGKGKTTEKRALEMFQEDSVDIIIYGHSHIPVLKKWEDITLFNPGSPTDKRRQSEYSYGIIDIMEPVSIKHVFFSDKT</sequence>
<name>A0A9X3WRZ9_9BACI</name>
<feature type="domain" description="Calcineurin-like phosphoesterase" evidence="3">
    <location>
        <begin position="1"/>
        <end position="150"/>
    </location>
</feature>
<comment type="cofactor">
    <cofactor evidence="2">
        <name>a divalent metal cation</name>
        <dbReference type="ChEBI" id="CHEBI:60240"/>
    </cofactor>
</comment>
<evidence type="ECO:0000313" key="4">
    <source>
        <dbReference type="EMBL" id="MDC3424670.1"/>
    </source>
</evidence>
<dbReference type="EMBL" id="JAMQKB010000007">
    <property type="protein sequence ID" value="MDC3424670.1"/>
    <property type="molecule type" value="Genomic_DNA"/>
</dbReference>
<reference evidence="4" key="1">
    <citation type="submission" date="2022-06" db="EMBL/GenBank/DDBJ databases">
        <title>Aquibacillus sp. a new bacterium isolated from soil saline samples.</title>
        <authorList>
            <person name="Galisteo C."/>
            <person name="De La Haba R."/>
            <person name="Sanchez-Porro C."/>
            <person name="Ventosa A."/>
        </authorList>
    </citation>
    <scope>NUCLEOTIDE SEQUENCE</scope>
    <source>
        <strain evidence="4">3ASR75-11</strain>
    </source>
</reference>
<organism evidence="4 5">
    <name type="scientific">Terrihalobacillus insolitus</name>
    <dbReference type="NCBI Taxonomy" id="2950438"/>
    <lineage>
        <taxon>Bacteria</taxon>
        <taxon>Bacillati</taxon>
        <taxon>Bacillota</taxon>
        <taxon>Bacilli</taxon>
        <taxon>Bacillales</taxon>
        <taxon>Bacillaceae</taxon>
        <taxon>Terrihalobacillus</taxon>
    </lineage>
</organism>
<dbReference type="GO" id="GO:0046872">
    <property type="term" value="F:metal ion binding"/>
    <property type="evidence" value="ECO:0007669"/>
    <property type="project" value="UniProtKB-KW"/>
</dbReference>
<dbReference type="InterPro" id="IPR024654">
    <property type="entry name" value="Calcineurin-like_PHP_lpxH"/>
</dbReference>
<keyword evidence="2" id="KW-0479">Metal-binding</keyword>
<dbReference type="Gene3D" id="3.60.21.10">
    <property type="match status" value="1"/>
</dbReference>
<dbReference type="InterPro" id="IPR029052">
    <property type="entry name" value="Metallo-depent_PP-like"/>
</dbReference>
<evidence type="ECO:0000313" key="5">
    <source>
        <dbReference type="Proteomes" id="UP001145050"/>
    </source>
</evidence>
<comment type="caution">
    <text evidence="4">The sequence shown here is derived from an EMBL/GenBank/DDBJ whole genome shotgun (WGS) entry which is preliminary data.</text>
</comment>
<dbReference type="EC" id="3.1.4.-" evidence="2"/>
<dbReference type="Proteomes" id="UP001145050">
    <property type="component" value="Unassembled WGS sequence"/>
</dbReference>
<proteinExistence type="inferred from homology"/>
<dbReference type="InterPro" id="IPR000979">
    <property type="entry name" value="Phosphodiesterase_MJ0936/Vps29"/>
</dbReference>
<dbReference type="NCBIfam" id="TIGR00040">
    <property type="entry name" value="yfcE"/>
    <property type="match status" value="1"/>
</dbReference>
<dbReference type="AlphaFoldDB" id="A0A9X3WRZ9"/>
<protein>
    <recommendedName>
        <fullName evidence="2">Phosphoesterase</fullName>
        <ecNumber evidence="2">3.1.4.-</ecNumber>
    </recommendedName>
</protein>
<evidence type="ECO:0000256" key="1">
    <source>
        <dbReference type="ARBA" id="ARBA00008950"/>
    </source>
</evidence>
<dbReference type="Pfam" id="PF12850">
    <property type="entry name" value="Metallophos_2"/>
    <property type="match status" value="1"/>
</dbReference>
<accession>A0A9X3WRZ9</accession>
<evidence type="ECO:0000256" key="2">
    <source>
        <dbReference type="RuleBase" id="RU362039"/>
    </source>
</evidence>
<dbReference type="PANTHER" id="PTHR11124">
    <property type="entry name" value="VACUOLAR SORTING PROTEIN VPS29"/>
    <property type="match status" value="1"/>
</dbReference>
<keyword evidence="5" id="KW-1185">Reference proteome</keyword>
<dbReference type="GO" id="GO:0016787">
    <property type="term" value="F:hydrolase activity"/>
    <property type="evidence" value="ECO:0007669"/>
    <property type="project" value="UniProtKB-UniRule"/>
</dbReference>
<comment type="similarity">
    <text evidence="1 2">Belongs to the metallophosphoesterase superfamily. YfcE family.</text>
</comment>
<evidence type="ECO:0000259" key="3">
    <source>
        <dbReference type="Pfam" id="PF12850"/>
    </source>
</evidence>
<dbReference type="RefSeq" id="WP_272436471.1">
    <property type="nucleotide sequence ID" value="NZ_JAMQKB010000007.1"/>
</dbReference>
<dbReference type="SUPFAM" id="SSF56300">
    <property type="entry name" value="Metallo-dependent phosphatases"/>
    <property type="match status" value="1"/>
</dbReference>
<gene>
    <name evidence="4" type="ORF">NC797_09125</name>
</gene>